<dbReference type="PANTHER" id="PTHR39515:SF2">
    <property type="entry name" value="HTH-TYPE TRANSCRIPTIONAL REGULATOR RV0880"/>
    <property type="match status" value="1"/>
</dbReference>
<dbReference type="EMBL" id="JABUBU010000003">
    <property type="protein sequence ID" value="MBY6366664.1"/>
    <property type="molecule type" value="Genomic_DNA"/>
</dbReference>
<organism evidence="2 3">
    <name type="scientific">Rhodococcoides corynebacterioides</name>
    <dbReference type="NCBI Taxonomy" id="53972"/>
    <lineage>
        <taxon>Bacteria</taxon>
        <taxon>Bacillati</taxon>
        <taxon>Actinomycetota</taxon>
        <taxon>Actinomycetes</taxon>
        <taxon>Mycobacteriales</taxon>
        <taxon>Nocardiaceae</taxon>
        <taxon>Rhodococcoides</taxon>
    </lineage>
</organism>
<dbReference type="InterPro" id="IPR000835">
    <property type="entry name" value="HTH_MarR-typ"/>
</dbReference>
<dbReference type="InterPro" id="IPR036388">
    <property type="entry name" value="WH-like_DNA-bd_sf"/>
</dbReference>
<evidence type="ECO:0000313" key="3">
    <source>
        <dbReference type="Proteomes" id="UP000825228"/>
    </source>
</evidence>
<gene>
    <name evidence="2" type="ORF">HQ603_07855</name>
</gene>
<proteinExistence type="predicted"/>
<dbReference type="Gene3D" id="1.10.10.10">
    <property type="entry name" value="Winged helix-like DNA-binding domain superfamily/Winged helix DNA-binding domain"/>
    <property type="match status" value="1"/>
</dbReference>
<sequence length="159" mass="17200">MAVRNDTAASLVEEVFRFGRALRVAVARSDDRLELAPALVGVLGTLATHGECRQTELAGVMCTSQSVLSRQLAELTDAGHVVRTPDPADGRATRVRVSDRGIACLERIKAQRVERLSELLADWDEDEAHAALESITRLTTTFTVDAQSRHPGARVLAGN</sequence>
<evidence type="ECO:0000259" key="1">
    <source>
        <dbReference type="PROSITE" id="PS50995"/>
    </source>
</evidence>
<dbReference type="SMART" id="SM00347">
    <property type="entry name" value="HTH_MARR"/>
    <property type="match status" value="1"/>
</dbReference>
<dbReference type="SUPFAM" id="SSF46785">
    <property type="entry name" value="Winged helix' DNA-binding domain"/>
    <property type="match status" value="1"/>
</dbReference>
<protein>
    <submittedName>
        <fullName evidence="2">MarR family transcriptional regulator</fullName>
    </submittedName>
</protein>
<reference evidence="2 3" key="1">
    <citation type="submission" date="2020-06" db="EMBL/GenBank/DDBJ databases">
        <title>Taxonomy, biology and ecology of Rhodococcus bacteria occurring in California pistachio and other woody hosts as revealed by genome sequence analyses.</title>
        <authorList>
            <person name="Gai Y."/>
            <person name="Riely B."/>
        </authorList>
    </citation>
    <scope>NUCLEOTIDE SEQUENCE [LARGE SCALE GENOMIC DNA]</scope>
    <source>
        <strain evidence="2 3">BP-281</strain>
    </source>
</reference>
<keyword evidence="3" id="KW-1185">Reference proteome</keyword>
<comment type="caution">
    <text evidence="2">The sequence shown here is derived from an EMBL/GenBank/DDBJ whole genome shotgun (WGS) entry which is preliminary data.</text>
</comment>
<feature type="domain" description="HTH marR-type" evidence="1">
    <location>
        <begin position="8"/>
        <end position="140"/>
    </location>
</feature>
<dbReference type="InterPro" id="IPR052526">
    <property type="entry name" value="HTH-type_Bedaq_tolerance"/>
</dbReference>
<dbReference type="InterPro" id="IPR036390">
    <property type="entry name" value="WH_DNA-bd_sf"/>
</dbReference>
<dbReference type="PANTHER" id="PTHR39515">
    <property type="entry name" value="CONSERVED PROTEIN"/>
    <property type="match status" value="1"/>
</dbReference>
<name>A0ABS7P2L9_9NOCA</name>
<evidence type="ECO:0000313" key="2">
    <source>
        <dbReference type="EMBL" id="MBY6366664.1"/>
    </source>
</evidence>
<dbReference type="RefSeq" id="WP_222683960.1">
    <property type="nucleotide sequence ID" value="NZ_JABUBT010000073.1"/>
</dbReference>
<dbReference type="PROSITE" id="PS50995">
    <property type="entry name" value="HTH_MARR_2"/>
    <property type="match status" value="1"/>
</dbReference>
<dbReference type="Proteomes" id="UP000825228">
    <property type="component" value="Unassembled WGS sequence"/>
</dbReference>
<dbReference type="Pfam" id="PF01047">
    <property type="entry name" value="MarR"/>
    <property type="match status" value="1"/>
</dbReference>
<accession>A0ABS7P2L9</accession>